<dbReference type="Proteomes" id="UP001324380">
    <property type="component" value="Chromosome"/>
</dbReference>
<evidence type="ECO:0000259" key="12">
    <source>
        <dbReference type="Pfam" id="PF00593"/>
    </source>
</evidence>
<evidence type="ECO:0000256" key="4">
    <source>
        <dbReference type="ARBA" id="ARBA00022692"/>
    </source>
</evidence>
<evidence type="ECO:0000256" key="11">
    <source>
        <dbReference type="RuleBase" id="RU003357"/>
    </source>
</evidence>
<dbReference type="PANTHER" id="PTHR30069:SF29">
    <property type="entry name" value="HEMOGLOBIN AND HEMOGLOBIN-HAPTOGLOBIN-BINDING PROTEIN 1-RELATED"/>
    <property type="match status" value="1"/>
</dbReference>
<evidence type="ECO:0000256" key="5">
    <source>
        <dbReference type="ARBA" id="ARBA00022729"/>
    </source>
</evidence>
<protein>
    <submittedName>
        <fullName evidence="14">TonB-dependent receptor</fullName>
    </submittedName>
</protein>
<reference evidence="14 15" key="1">
    <citation type="submission" date="2023-11" db="EMBL/GenBank/DDBJ databases">
        <title>Analysis of the Genomes of Mucilaginibacter gossypii cycad 4 and M. sabulilitoris SNA2: microbes with the potential for plant growth promotion.</title>
        <authorList>
            <person name="Hirsch A.M."/>
            <person name="Humm E."/>
            <person name="Rubbi M."/>
            <person name="Del Vecchio G."/>
            <person name="Ha S.M."/>
            <person name="Pellegrini M."/>
            <person name="Gunsalus R.P."/>
        </authorList>
    </citation>
    <scope>NUCLEOTIDE SEQUENCE [LARGE SCALE GENOMIC DNA]</scope>
    <source>
        <strain evidence="14 15">SNA2</strain>
    </source>
</reference>
<evidence type="ECO:0000256" key="6">
    <source>
        <dbReference type="ARBA" id="ARBA00023077"/>
    </source>
</evidence>
<dbReference type="Gene3D" id="2.170.130.10">
    <property type="entry name" value="TonB-dependent receptor, plug domain"/>
    <property type="match status" value="1"/>
</dbReference>
<keyword evidence="5" id="KW-0732">Signal</keyword>
<dbReference type="InterPro" id="IPR036942">
    <property type="entry name" value="Beta-barrel_TonB_sf"/>
</dbReference>
<evidence type="ECO:0000256" key="3">
    <source>
        <dbReference type="ARBA" id="ARBA00022452"/>
    </source>
</evidence>
<evidence type="ECO:0000313" key="14">
    <source>
        <dbReference type="EMBL" id="WPU92112.1"/>
    </source>
</evidence>
<keyword evidence="15" id="KW-1185">Reference proteome</keyword>
<dbReference type="InterPro" id="IPR037066">
    <property type="entry name" value="Plug_dom_sf"/>
</dbReference>
<evidence type="ECO:0000256" key="2">
    <source>
        <dbReference type="ARBA" id="ARBA00022448"/>
    </source>
</evidence>
<evidence type="ECO:0000256" key="8">
    <source>
        <dbReference type="ARBA" id="ARBA00023170"/>
    </source>
</evidence>
<dbReference type="InterPro" id="IPR039426">
    <property type="entry name" value="TonB-dep_rcpt-like"/>
</dbReference>
<dbReference type="EMBL" id="CP139558">
    <property type="protein sequence ID" value="WPU92112.1"/>
    <property type="molecule type" value="Genomic_DNA"/>
</dbReference>
<dbReference type="RefSeq" id="WP_321561278.1">
    <property type="nucleotide sequence ID" value="NZ_CP139558.1"/>
</dbReference>
<gene>
    <name evidence="14" type="ORF">SNE25_22585</name>
</gene>
<keyword evidence="8 14" id="KW-0675">Receptor</keyword>
<evidence type="ECO:0000313" key="15">
    <source>
        <dbReference type="Proteomes" id="UP001324380"/>
    </source>
</evidence>
<dbReference type="Pfam" id="PF00593">
    <property type="entry name" value="TonB_dep_Rec_b-barrel"/>
    <property type="match status" value="1"/>
</dbReference>
<evidence type="ECO:0000256" key="1">
    <source>
        <dbReference type="ARBA" id="ARBA00004571"/>
    </source>
</evidence>
<proteinExistence type="inferred from homology"/>
<accession>A0ABZ0TGN3</accession>
<comment type="similarity">
    <text evidence="10 11">Belongs to the TonB-dependent receptor family.</text>
</comment>
<evidence type="ECO:0000256" key="10">
    <source>
        <dbReference type="PROSITE-ProRule" id="PRU01360"/>
    </source>
</evidence>
<evidence type="ECO:0000259" key="13">
    <source>
        <dbReference type="Pfam" id="PF07715"/>
    </source>
</evidence>
<keyword evidence="9 10" id="KW-0998">Cell outer membrane</keyword>
<keyword evidence="6 11" id="KW-0798">TonB box</keyword>
<dbReference type="Gene3D" id="2.40.170.20">
    <property type="entry name" value="TonB-dependent receptor, beta-barrel domain"/>
    <property type="match status" value="1"/>
</dbReference>
<dbReference type="PROSITE" id="PS52016">
    <property type="entry name" value="TONB_DEPENDENT_REC_3"/>
    <property type="match status" value="1"/>
</dbReference>
<keyword evidence="3 10" id="KW-1134">Transmembrane beta strand</keyword>
<keyword evidence="2 10" id="KW-0813">Transport</keyword>
<feature type="domain" description="TonB-dependent receptor plug" evidence="13">
    <location>
        <begin position="66"/>
        <end position="161"/>
    </location>
</feature>
<name>A0ABZ0TGN3_9SPHI</name>
<evidence type="ECO:0000256" key="9">
    <source>
        <dbReference type="ARBA" id="ARBA00023237"/>
    </source>
</evidence>
<keyword evidence="4 10" id="KW-0812">Transmembrane</keyword>
<sequence>MQHLYHYLRTLVLPVCFVAMQGVFCGNLLAQNSDTARSVSKDTLKNHHLKEVSIRAARLSLRNISATPVQILRGTDLEKLNSLSVADALRFFSGVQIKDYGGIGGLKTINVRSLGTNHVAVFYDGVEFGNAQNGQVDLGKFSLDNIEEIDLYNAQKSSIFQPAKGFAAGASLYLVAKQPNFEAGSRTNGKLSFKTGSFGLVNPSLLWQYKLSDNLYSSISTEVTHANGRYKFRTTNGNTGYDTTAIRHNGDIDAQRVEAGLYGKLKDSASWTLKGYLYHSDRGLPGPTVNNNFESKQRQKERDVFVQSGYNKKFSDSYSLMLGAKYSDDYTHYFDPEITTTRGLLENKYDEHELYLSAANKFRINSFWSVALSADYQRNSLDATQNDSALYRFVRPVRNTILTVLATELHFKRFNAQASLLGTFVNDQVDTLQAAGKKTKYTPTVLLSWQPLNNPDFRLRGFYKSIFRLPTFNDLYYTFIGNSFLRPEYTKQYDFGFTYNKTFRQHTLINFAVQADAYYNQVKDKIVAIPGLNLARWTMYNLGLVHISGLEINSQATWQLPGEVFINTGISYTHQKAIDVTDPTDVNYRQQIPYTPLHSGSVLVGAEWRKFAFNYSYIYVASRYDSKVNSPENYLQPWYTSDVSFSYTTTYNKHKIRLTGEVNNVFSQYNYITLNYPMPERNYRFTISSTF</sequence>
<organism evidence="14 15">
    <name type="scientific">Mucilaginibacter sabulilitoris</name>
    <dbReference type="NCBI Taxonomy" id="1173583"/>
    <lineage>
        <taxon>Bacteria</taxon>
        <taxon>Pseudomonadati</taxon>
        <taxon>Bacteroidota</taxon>
        <taxon>Sphingobacteriia</taxon>
        <taxon>Sphingobacteriales</taxon>
        <taxon>Sphingobacteriaceae</taxon>
        <taxon>Mucilaginibacter</taxon>
    </lineage>
</organism>
<dbReference type="Pfam" id="PF07715">
    <property type="entry name" value="Plug"/>
    <property type="match status" value="1"/>
</dbReference>
<dbReference type="SUPFAM" id="SSF56935">
    <property type="entry name" value="Porins"/>
    <property type="match status" value="1"/>
</dbReference>
<dbReference type="InterPro" id="IPR000531">
    <property type="entry name" value="Beta-barrel_TonB"/>
</dbReference>
<feature type="domain" description="TonB-dependent receptor-like beta-barrel" evidence="12">
    <location>
        <begin position="210"/>
        <end position="665"/>
    </location>
</feature>
<evidence type="ECO:0000256" key="7">
    <source>
        <dbReference type="ARBA" id="ARBA00023136"/>
    </source>
</evidence>
<dbReference type="PANTHER" id="PTHR30069">
    <property type="entry name" value="TONB-DEPENDENT OUTER MEMBRANE RECEPTOR"/>
    <property type="match status" value="1"/>
</dbReference>
<keyword evidence="7 10" id="KW-0472">Membrane</keyword>
<comment type="subcellular location">
    <subcellularLocation>
        <location evidence="1 10">Cell outer membrane</location>
        <topology evidence="1 10">Multi-pass membrane protein</topology>
    </subcellularLocation>
</comment>
<dbReference type="InterPro" id="IPR012910">
    <property type="entry name" value="Plug_dom"/>
</dbReference>